<comment type="caution">
    <text evidence="1">The sequence shown here is derived from an EMBL/GenBank/DDBJ whole genome shotgun (WGS) entry which is preliminary data.</text>
</comment>
<evidence type="ECO:0000313" key="2">
    <source>
        <dbReference type="Proteomes" id="UP001196413"/>
    </source>
</evidence>
<sequence length="114" mass="13015">MQNSGIDLHNQQNLLSTSTNWDAMHRPTSRTLIVQRLKDLCSGEQRFVFFYVLVFVENCRGESNLKNQLRFGHPRKVDREGGIEPTEEGPTLTIEGMDDYFDWGHATISTIISG</sequence>
<proteinExistence type="predicted"/>
<evidence type="ECO:0000313" key="1">
    <source>
        <dbReference type="EMBL" id="KAJ1362507.1"/>
    </source>
</evidence>
<organism evidence="1 2">
    <name type="scientific">Parelaphostrongylus tenuis</name>
    <name type="common">Meningeal worm</name>
    <dbReference type="NCBI Taxonomy" id="148309"/>
    <lineage>
        <taxon>Eukaryota</taxon>
        <taxon>Metazoa</taxon>
        <taxon>Ecdysozoa</taxon>
        <taxon>Nematoda</taxon>
        <taxon>Chromadorea</taxon>
        <taxon>Rhabditida</taxon>
        <taxon>Rhabditina</taxon>
        <taxon>Rhabditomorpha</taxon>
        <taxon>Strongyloidea</taxon>
        <taxon>Metastrongylidae</taxon>
        <taxon>Parelaphostrongylus</taxon>
    </lineage>
</organism>
<name>A0AAD5MQ46_PARTN</name>
<dbReference type="Proteomes" id="UP001196413">
    <property type="component" value="Unassembled WGS sequence"/>
</dbReference>
<protein>
    <submittedName>
        <fullName evidence="1">Uncharacterized protein</fullName>
    </submittedName>
</protein>
<accession>A0AAD5MQ46</accession>
<dbReference type="AlphaFoldDB" id="A0AAD5MQ46"/>
<keyword evidence="2" id="KW-1185">Reference proteome</keyword>
<reference evidence="1" key="1">
    <citation type="submission" date="2021-06" db="EMBL/GenBank/DDBJ databases">
        <title>Parelaphostrongylus tenuis whole genome reference sequence.</title>
        <authorList>
            <person name="Garwood T.J."/>
            <person name="Larsen P.A."/>
            <person name="Fountain-Jones N.M."/>
            <person name="Garbe J.R."/>
            <person name="Macchietto M.G."/>
            <person name="Kania S.A."/>
            <person name="Gerhold R.W."/>
            <person name="Richards J.E."/>
            <person name="Wolf T.M."/>
        </authorList>
    </citation>
    <scope>NUCLEOTIDE SEQUENCE</scope>
    <source>
        <strain evidence="1">MNPRO001-30</strain>
        <tissue evidence="1">Meninges</tissue>
    </source>
</reference>
<gene>
    <name evidence="1" type="ORF">KIN20_022081</name>
</gene>
<dbReference type="EMBL" id="JAHQIW010004459">
    <property type="protein sequence ID" value="KAJ1362507.1"/>
    <property type="molecule type" value="Genomic_DNA"/>
</dbReference>